<keyword evidence="4" id="KW-0862">Zinc</keyword>
<protein>
    <submittedName>
        <fullName evidence="7">7-cyano-7-deazaguanine synthase</fullName>
        <ecNumber evidence="7">6.3.4.20</ecNumber>
    </submittedName>
</protein>
<dbReference type="Pfam" id="PF06508">
    <property type="entry name" value="QueC"/>
    <property type="match status" value="1"/>
</dbReference>
<keyword evidence="5" id="KW-0067">ATP-binding</keyword>
<comment type="pathway">
    <text evidence="6">Purine metabolism.</text>
</comment>
<dbReference type="PANTHER" id="PTHR42914:SF1">
    <property type="entry name" value="7-CYANO-7-DEAZAGUANINE SYNTHASE"/>
    <property type="match status" value="1"/>
</dbReference>
<evidence type="ECO:0000256" key="2">
    <source>
        <dbReference type="ARBA" id="ARBA00022723"/>
    </source>
</evidence>
<dbReference type="GO" id="GO:0016874">
    <property type="term" value="F:ligase activity"/>
    <property type="evidence" value="ECO:0007669"/>
    <property type="project" value="UniProtKB-KW"/>
</dbReference>
<name>A0ABV8WB43_9FLAO</name>
<keyword evidence="2" id="KW-0479">Metal-binding</keyword>
<organism evidence="7 8">
    <name type="scientific">Flavobacterium quisquiliarum</name>
    <dbReference type="NCBI Taxonomy" id="1834436"/>
    <lineage>
        <taxon>Bacteria</taxon>
        <taxon>Pseudomonadati</taxon>
        <taxon>Bacteroidota</taxon>
        <taxon>Flavobacteriia</taxon>
        <taxon>Flavobacteriales</taxon>
        <taxon>Flavobacteriaceae</taxon>
        <taxon>Flavobacterium</taxon>
    </lineage>
</organism>
<dbReference type="Proteomes" id="UP001595719">
    <property type="component" value="Unassembled WGS sequence"/>
</dbReference>
<dbReference type="InterPro" id="IPR018317">
    <property type="entry name" value="QueC"/>
</dbReference>
<keyword evidence="8" id="KW-1185">Reference proteome</keyword>
<comment type="caution">
    <text evidence="7">The sequence shown here is derived from an EMBL/GenBank/DDBJ whole genome shotgun (WGS) entry which is preliminary data.</text>
</comment>
<dbReference type="RefSeq" id="WP_218651451.1">
    <property type="nucleotide sequence ID" value="NZ_JBHSCO010000004.1"/>
</dbReference>
<dbReference type="PANTHER" id="PTHR42914">
    <property type="entry name" value="7-CYANO-7-DEAZAGUANINE SYNTHASE"/>
    <property type="match status" value="1"/>
</dbReference>
<dbReference type="EMBL" id="JBHSCO010000004">
    <property type="protein sequence ID" value="MFC4392278.1"/>
    <property type="molecule type" value="Genomic_DNA"/>
</dbReference>
<gene>
    <name evidence="7" type="ORF">ACFOY0_14865</name>
</gene>
<evidence type="ECO:0000256" key="3">
    <source>
        <dbReference type="ARBA" id="ARBA00022741"/>
    </source>
</evidence>
<dbReference type="EC" id="6.3.4.20" evidence="7"/>
<evidence type="ECO:0000256" key="1">
    <source>
        <dbReference type="ARBA" id="ARBA00022598"/>
    </source>
</evidence>
<accession>A0ABV8WB43</accession>
<evidence type="ECO:0000256" key="4">
    <source>
        <dbReference type="ARBA" id="ARBA00022833"/>
    </source>
</evidence>
<sequence>MESIKKAILLSGGIDSICLTYYLKPDIAYTIDYGQIPAEREIYVSNFICQKLGIRHKVISADCRSLGSGTLANSDNLSISPSEEWWPFRNQLLITLASMQAIKDSISELYLASVKSDDFHRDGTNNFYKLSNELVSFQEGGIQILCPTLEYFSHELVTKFNVPLELLSIAHSCHVSNISCGKCSGCLKQLRVRHEINMF</sequence>
<reference evidence="8" key="1">
    <citation type="journal article" date="2019" name="Int. J. Syst. Evol. Microbiol.">
        <title>The Global Catalogue of Microorganisms (GCM) 10K type strain sequencing project: providing services to taxonomists for standard genome sequencing and annotation.</title>
        <authorList>
            <consortium name="The Broad Institute Genomics Platform"/>
            <consortium name="The Broad Institute Genome Sequencing Center for Infectious Disease"/>
            <person name="Wu L."/>
            <person name="Ma J."/>
        </authorList>
    </citation>
    <scope>NUCLEOTIDE SEQUENCE [LARGE SCALE GENOMIC DNA]</scope>
    <source>
        <strain evidence="8">CGMCC 1.15345</strain>
    </source>
</reference>
<evidence type="ECO:0000256" key="6">
    <source>
        <dbReference type="ARBA" id="ARBA00025704"/>
    </source>
</evidence>
<proteinExistence type="predicted"/>
<evidence type="ECO:0000313" key="7">
    <source>
        <dbReference type="EMBL" id="MFC4392278.1"/>
    </source>
</evidence>
<keyword evidence="1 7" id="KW-0436">Ligase</keyword>
<keyword evidence="3" id="KW-0547">Nucleotide-binding</keyword>
<evidence type="ECO:0000256" key="5">
    <source>
        <dbReference type="ARBA" id="ARBA00022840"/>
    </source>
</evidence>
<evidence type="ECO:0000313" key="8">
    <source>
        <dbReference type="Proteomes" id="UP001595719"/>
    </source>
</evidence>